<dbReference type="InterPro" id="IPR022770">
    <property type="entry name" value="IucA/IucC-like_C"/>
</dbReference>
<dbReference type="GO" id="GO:0016881">
    <property type="term" value="F:acid-amino acid ligase activity"/>
    <property type="evidence" value="ECO:0007669"/>
    <property type="project" value="UniProtKB-ARBA"/>
</dbReference>
<accession>A0A1D7U4Q9</accession>
<dbReference type="InterPro" id="IPR037455">
    <property type="entry name" value="LucA/IucC-like"/>
</dbReference>
<protein>
    <submittedName>
        <fullName evidence="5">IucA/IucC family protein</fullName>
    </submittedName>
</protein>
<comment type="similarity">
    <text evidence="1">Belongs to the IucA/IucC family.</text>
</comment>
<evidence type="ECO:0000313" key="6">
    <source>
        <dbReference type="Proteomes" id="UP000094969"/>
    </source>
</evidence>
<dbReference type="Pfam" id="PF06276">
    <property type="entry name" value="FhuF"/>
    <property type="match status" value="1"/>
</dbReference>
<dbReference type="STRING" id="1526658.BHK69_19680"/>
<keyword evidence="2" id="KW-1133">Transmembrane helix</keyword>
<gene>
    <name evidence="5" type="ORF">BHK69_19680</name>
</gene>
<dbReference type="Pfam" id="PF04183">
    <property type="entry name" value="IucA_IucC"/>
    <property type="match status" value="1"/>
</dbReference>
<dbReference type="PANTHER" id="PTHR34384">
    <property type="entry name" value="L-2,3-DIAMINOPROPANOATE--CITRATE LIGASE"/>
    <property type="match status" value="1"/>
</dbReference>
<dbReference type="GO" id="GO:0019290">
    <property type="term" value="P:siderophore biosynthetic process"/>
    <property type="evidence" value="ECO:0007669"/>
    <property type="project" value="InterPro"/>
</dbReference>
<organism evidence="5 6">
    <name type="scientific">Bosea vaviloviae</name>
    <dbReference type="NCBI Taxonomy" id="1526658"/>
    <lineage>
        <taxon>Bacteria</taxon>
        <taxon>Pseudomonadati</taxon>
        <taxon>Pseudomonadota</taxon>
        <taxon>Alphaproteobacteria</taxon>
        <taxon>Hyphomicrobiales</taxon>
        <taxon>Boseaceae</taxon>
        <taxon>Bosea</taxon>
    </lineage>
</organism>
<evidence type="ECO:0000256" key="1">
    <source>
        <dbReference type="ARBA" id="ARBA00007832"/>
    </source>
</evidence>
<keyword evidence="2" id="KW-0812">Transmembrane</keyword>
<dbReference type="AlphaFoldDB" id="A0A1D7U4Q9"/>
<keyword evidence="2" id="KW-0472">Membrane</keyword>
<dbReference type="PANTHER" id="PTHR34384:SF5">
    <property type="entry name" value="L-2,3-DIAMINOPROPANOATE--CITRATE LIGASE"/>
    <property type="match status" value="1"/>
</dbReference>
<proteinExistence type="inferred from homology"/>
<evidence type="ECO:0000259" key="4">
    <source>
        <dbReference type="Pfam" id="PF06276"/>
    </source>
</evidence>
<dbReference type="OrthoDB" id="495728at2"/>
<feature type="domain" description="Aerobactin siderophore biosynthesis IucA/IucC-like C-terminal" evidence="4">
    <location>
        <begin position="417"/>
        <end position="577"/>
    </location>
</feature>
<evidence type="ECO:0000259" key="3">
    <source>
        <dbReference type="Pfam" id="PF04183"/>
    </source>
</evidence>
<evidence type="ECO:0000313" key="5">
    <source>
        <dbReference type="EMBL" id="AOO82365.1"/>
    </source>
</evidence>
<dbReference type="EMBL" id="CP017147">
    <property type="protein sequence ID" value="AOO82365.1"/>
    <property type="molecule type" value="Genomic_DNA"/>
</dbReference>
<dbReference type="RefSeq" id="WP_069691574.1">
    <property type="nucleotide sequence ID" value="NZ_CP017147.1"/>
</dbReference>
<feature type="transmembrane region" description="Helical" evidence="2">
    <location>
        <begin position="502"/>
        <end position="524"/>
    </location>
</feature>
<dbReference type="InterPro" id="IPR007310">
    <property type="entry name" value="Aerobactin_biosyn_IucA/IucC_N"/>
</dbReference>
<dbReference type="KEGG" id="bvv:BHK69_19680"/>
<keyword evidence="6" id="KW-1185">Reference proteome</keyword>
<feature type="domain" description="Aerobactin siderophore biosynthesis IucA/IucC N-terminal" evidence="3">
    <location>
        <begin position="149"/>
        <end position="385"/>
    </location>
</feature>
<sequence>MIETKPRTLELASRISARALLLSLMRDWQGWSIGNGDGASAADSGSPRHVLKLPLAGREIHVALTHLSQVGAHGLRPPFYEIGPEGAMRVVSFPELLNLITAEPGIAGADSDVRGLVFLRRALDSLATIEDALRHPCLGEAVFAERDPSFIEAEQALRFGHNVHPTPRSRDQFTLEDTRRFSPEYGRGFALHWWSVSPQIVLQGSSRGQAASEMAASLTIDDPAMEPAIRRQVDEGRVLLPMHPWQASQLMLDPAITRLMTAGDIRALGPAGSNWHATSSLRSIHAAHAAWMLKMSLNLRLTNSQRIIEPYECERGLEIDKLLAGPVGQRIAARFPSFRVMGEPGYLALRDETGATLRSTIVVFRDNPFSGDRQHSPVAVLAALCEIGPDGRSSALSTTIGRIASRQGSAPAATALAWFERFLHNVALPLLGIQADHGLLFGAHQQNIVVGLDDGWPVTLHFRDCQGTGYVREFLPELAAQAPDVRLEAGHVFDSAYAARLAGYYLIVNSVFSVIGALALAGLASEERLLAALRAALLALAAQPLRDRTCLDYLLTSPTLLSKGNFMICFRNINENTDVTDPLAGYVELPNPIAGARS</sequence>
<dbReference type="Proteomes" id="UP000094969">
    <property type="component" value="Chromosome"/>
</dbReference>
<reference evidence="5 6" key="1">
    <citation type="journal article" date="2015" name="Antonie Van Leeuwenhoek">
        <title>Bosea vaviloviae sp. nov., a new species of slow-growing rhizobia isolated from nodules of the relict species Vavilovia formosa (Stev.) Fed.</title>
        <authorList>
            <person name="Safronova V.I."/>
            <person name="Kuznetsova I.G."/>
            <person name="Sazanova A.L."/>
            <person name="Kimeklis A.K."/>
            <person name="Belimov A.A."/>
            <person name="Andronov E.E."/>
            <person name="Pinaev A.G."/>
            <person name="Chizhevskaya E.P."/>
            <person name="Pukhaev A.R."/>
            <person name="Popov K.P."/>
            <person name="Willems A."/>
            <person name="Tikhonovich I.A."/>
        </authorList>
    </citation>
    <scope>NUCLEOTIDE SEQUENCE [LARGE SCALE GENOMIC DNA]</scope>
    <source>
        <strain evidence="5 6">Vaf18</strain>
    </source>
</reference>
<evidence type="ECO:0000256" key="2">
    <source>
        <dbReference type="SAM" id="Phobius"/>
    </source>
</evidence>
<name>A0A1D7U4Q9_9HYPH</name>
<dbReference type="Gene3D" id="1.10.510.40">
    <property type="match status" value="1"/>
</dbReference>